<accession>A0A8J3KF81</accession>
<dbReference type="InterPro" id="IPR036926">
    <property type="entry name" value="Thymidate_synth/dCMP_Mease_sf"/>
</dbReference>
<dbReference type="Proteomes" id="UP000619293">
    <property type="component" value="Unassembled WGS sequence"/>
</dbReference>
<dbReference type="AlphaFoldDB" id="A0A8J3KF81"/>
<sequence length="80" mass="8433">MSVMGSGRTCLSADSTTLTGTAYGPRLFVPAEPDGLSQFDRVLRLLCTDPDAKRAAMTIMRPDELVNAANPDVAARSGCT</sequence>
<comment type="caution">
    <text evidence="1">The sequence shown here is derived from an EMBL/GenBank/DDBJ whole genome shotgun (WGS) entry which is preliminary data.</text>
</comment>
<reference evidence="1 2" key="1">
    <citation type="submission" date="2021-01" db="EMBL/GenBank/DDBJ databases">
        <title>Whole genome shotgun sequence of Catellatospora chokoriensis NBRC 107358.</title>
        <authorList>
            <person name="Komaki H."/>
            <person name="Tamura T."/>
        </authorList>
    </citation>
    <scope>NUCLEOTIDE SEQUENCE [LARGE SCALE GENOMIC DNA]</scope>
    <source>
        <strain evidence="1 2">NBRC 107358</strain>
    </source>
</reference>
<organism evidence="1 2">
    <name type="scientific">Catellatospora chokoriensis</name>
    <dbReference type="NCBI Taxonomy" id="310353"/>
    <lineage>
        <taxon>Bacteria</taxon>
        <taxon>Bacillati</taxon>
        <taxon>Actinomycetota</taxon>
        <taxon>Actinomycetes</taxon>
        <taxon>Micromonosporales</taxon>
        <taxon>Micromonosporaceae</taxon>
        <taxon>Catellatospora</taxon>
    </lineage>
</organism>
<name>A0A8J3KF81_9ACTN</name>
<proteinExistence type="predicted"/>
<dbReference type="EMBL" id="BONG01000120">
    <property type="protein sequence ID" value="GIF94789.1"/>
    <property type="molecule type" value="Genomic_DNA"/>
</dbReference>
<evidence type="ECO:0000313" key="2">
    <source>
        <dbReference type="Proteomes" id="UP000619293"/>
    </source>
</evidence>
<dbReference type="SUPFAM" id="SSF55831">
    <property type="entry name" value="Thymidylate synthase/dCMP hydroxymethylase"/>
    <property type="match status" value="1"/>
</dbReference>
<evidence type="ECO:0000313" key="1">
    <source>
        <dbReference type="EMBL" id="GIF94789.1"/>
    </source>
</evidence>
<keyword evidence="2" id="KW-1185">Reference proteome</keyword>
<protein>
    <submittedName>
        <fullName evidence="1">Uncharacterized protein</fullName>
    </submittedName>
</protein>
<gene>
    <name evidence="1" type="ORF">Cch02nite_82330</name>
</gene>